<dbReference type="SUPFAM" id="SSF56219">
    <property type="entry name" value="DNase I-like"/>
    <property type="match status" value="1"/>
</dbReference>
<comment type="caution">
    <text evidence="3">The sequence shown here is derived from an EMBL/GenBank/DDBJ whole genome shotgun (WGS) entry which is preliminary data.</text>
</comment>
<gene>
    <name evidence="3" type="ORF">CCMP2556_LOCUS8170</name>
</gene>
<keyword evidence="1" id="KW-0175">Coiled coil</keyword>
<accession>A0ABP0IUG2</accession>
<name>A0ABP0IUG2_9DINO</name>
<protein>
    <submittedName>
        <fullName evidence="3">Uncharacterized protein</fullName>
    </submittedName>
</protein>
<evidence type="ECO:0000313" key="3">
    <source>
        <dbReference type="EMBL" id="CAK9005722.1"/>
    </source>
</evidence>
<dbReference type="InterPro" id="IPR027417">
    <property type="entry name" value="P-loop_NTPase"/>
</dbReference>
<feature type="compositionally biased region" description="Basic and acidic residues" evidence="2">
    <location>
        <begin position="499"/>
        <end position="512"/>
    </location>
</feature>
<dbReference type="EMBL" id="CAXAMN010003681">
    <property type="protein sequence ID" value="CAK9005722.1"/>
    <property type="molecule type" value="Genomic_DNA"/>
</dbReference>
<dbReference type="Gene3D" id="2.130.10.30">
    <property type="entry name" value="Regulator of chromosome condensation 1/beta-lactamase-inhibitor protein II"/>
    <property type="match status" value="1"/>
</dbReference>
<feature type="coiled-coil region" evidence="1">
    <location>
        <begin position="1427"/>
        <end position="1454"/>
    </location>
</feature>
<dbReference type="Proteomes" id="UP001642484">
    <property type="component" value="Unassembled WGS sequence"/>
</dbReference>
<sequence>MEQSQAIWRTKFAFLAQLRNGNFIAWGDKNAGADISFVKTDLESVGVEAIWSNSKTFLVKLCSGHFEAWGSKDSWSTFIPEETRSSLDTIGVQSLGNTEVAFLAKLMDGNFVAWGDPASGADFSAVQRSLDSIGVEAIWSTDRAFLAKLCDQTFTAWGEKSSGADISTVKPKLDSIGVEAIWSTSGAFLAKLRDGSFLAWGDKYRGADLTTVAHGSDLVGAEGIWSTDYAFFAKLRNGNFRAWGDGTYGALITRTIENDLKKGLEAVWSTSGAFLAKLCDGSFTAWGDKDRGADISAVQDHLELLGVEAVWSTSAAFLAKLCDGSFIAWGDPAWGADISEVKAKLDSIGVEEVSNDEGGSWNEDLLQKEFLEWQRTGLTPLPVVRMCFVGRGRAGKTTTLRRLKGEELKEDERSTHGVEVWAGQMREDLVTGEQGWKKLDDGGMFERSAKRGLQEQLAKRHMKEDVNAEAPCEPSAEPQDSQELQAVPTPAHRQRSRRFSKEAVKDHRDHRVASKAATPAPNKSPALTRIHSRSETKAKVETLGPAPMGRDMVVDLGTASGIELRLQSWDFPGQQEYALLNLLYFNERGIYLVFCDMSGDIEEEWSHLSFWLWAIAQYAKATSPRKDAADTRPKAPNPPILLVGTKMGNQKIKESELQKRVEGLLQRVPQLKQQLQPGPRLSDESRCSWLFPVENKPTKENVEHWIAPLRERIQKIALQLVTPRDVWSDEAYVPDFVGLQATRYPTPWLRAHDLLAELGEGFRATVSNLPDGLIDGKTKLVHDLRVNTKNDIPLIVPAGAVLHTAKDFQEPRFRGRSRKSKADLLETDVLVSCDFLPLSSIQKLLGGMQPAGISGRSVADLLRLLSSLGILLWFDEEHLRNLVMLNPRRLAVALADLMTLCFGEDNFAHGDEYNAALREKKGQVSPADLLWFQTTGVATRELIRCIWSDFDEAEQDLMLEILLRRGLLVRRAVEDEFIVPSCLPMAHLAEPLPDKKDAVLYVDLGGVLSPNLFPMLAERIYASPGKSVVVKPGPPQLFRNRLESSAGGNTITLSLFPAICQQGNWLVRIHVQAKEKADVEANPNTKAKAIEKLLLDVMGIAGSRSGALDIRRRLRLDVGKEDLESFCIRTPCLSADCKISCVHCKLWNLLQERYHVDMNPELQDVVKQVALEPDVRPTGSFKFKSVRFPGDVDLYEYLIFEARDPQEALSLLCETLKSRAKSLELWKNIFFSGLKAGKDHTGQYLVWNLDELQAGRKELTDSKSQSMGHKTLQEALEEGHITGTAKMDVYARIPLFNEQNRRFYQITNVLRLGYLPRSDGLPNGKESIPGKRLFSIQPITREDDHLRAVEHDLQNYSGPHPKMMKYLKRLWERSAFLAQRGFDLDWHVNILEAIQPVFQHWVARLGAMADHVETLWYMLRDNNPKAQQKASEDIQSLRQAMNSLLEELQKKCEHVHHVPGGGSSIEEAGEGAQSLMEALKHLNRLPTSVQGAMDVPVTMHLLGRAQTLLTCCVEAVIFNKMSLFPPLAQPRNDWDFASDHLPIGARLHFSKGKEHLSSFNIASWNISHKSDASSKDEVLAIKEVKELLHHSEIHILCLQECDHGFLEDLRSNLPSPFKMLSKEGAGEVIIYNAYIIALTKFVVHCKDFAYKSNPKKAVIESCFELPGNVGFRIVTTHLPNNAYGPARREFASCLARVAKGKMNTILAADLSFPDEAIHPLLRDHGLEQVEFLQIPYPTSICPGSRLPKRTSGIAVMSLDEVKVHGKALKADDVMSGLQAVVDKLNARSARAPTPVRYLSDKE</sequence>
<feature type="region of interest" description="Disordered" evidence="2">
    <location>
        <begin position="459"/>
        <end position="538"/>
    </location>
</feature>
<organism evidence="3 4">
    <name type="scientific">Durusdinium trenchii</name>
    <dbReference type="NCBI Taxonomy" id="1381693"/>
    <lineage>
        <taxon>Eukaryota</taxon>
        <taxon>Sar</taxon>
        <taxon>Alveolata</taxon>
        <taxon>Dinophyceae</taxon>
        <taxon>Suessiales</taxon>
        <taxon>Symbiodiniaceae</taxon>
        <taxon>Durusdinium</taxon>
    </lineage>
</organism>
<dbReference type="InterPro" id="IPR009091">
    <property type="entry name" value="RCC1/BLIP-II"/>
</dbReference>
<reference evidence="3 4" key="1">
    <citation type="submission" date="2024-02" db="EMBL/GenBank/DDBJ databases">
        <authorList>
            <person name="Chen Y."/>
            <person name="Shah S."/>
            <person name="Dougan E. K."/>
            <person name="Thang M."/>
            <person name="Chan C."/>
        </authorList>
    </citation>
    <scope>NUCLEOTIDE SEQUENCE [LARGE SCALE GENOMIC DNA]</scope>
</reference>
<keyword evidence="4" id="KW-1185">Reference proteome</keyword>
<dbReference type="SUPFAM" id="SSF50985">
    <property type="entry name" value="RCC1/BLIP-II"/>
    <property type="match status" value="2"/>
</dbReference>
<evidence type="ECO:0000256" key="2">
    <source>
        <dbReference type="SAM" id="MobiDB-lite"/>
    </source>
</evidence>
<proteinExistence type="predicted"/>
<evidence type="ECO:0000313" key="4">
    <source>
        <dbReference type="Proteomes" id="UP001642484"/>
    </source>
</evidence>
<evidence type="ECO:0000256" key="1">
    <source>
        <dbReference type="SAM" id="Coils"/>
    </source>
</evidence>
<dbReference type="Gene3D" id="3.60.10.10">
    <property type="entry name" value="Endonuclease/exonuclease/phosphatase"/>
    <property type="match status" value="1"/>
</dbReference>
<dbReference type="Gene3D" id="3.40.50.300">
    <property type="entry name" value="P-loop containing nucleotide triphosphate hydrolases"/>
    <property type="match status" value="1"/>
</dbReference>
<dbReference type="SUPFAM" id="SSF52540">
    <property type="entry name" value="P-loop containing nucleoside triphosphate hydrolases"/>
    <property type="match status" value="1"/>
</dbReference>
<dbReference type="InterPro" id="IPR036691">
    <property type="entry name" value="Endo/exonu/phosph_ase_sf"/>
</dbReference>